<feature type="region of interest" description="Disordered" evidence="1">
    <location>
        <begin position="262"/>
        <end position="288"/>
    </location>
</feature>
<sequence>MDTGNLVPLREAGRGRTIVFVHPAGGGAGGFRRLLPHLPPDWRVFAFEAIDPGPPDRCSVPAIAEDYLTALEEVASPTGAVLAGWSFGGAVAVEMSRRAEAAGHRPDAVVLFDSATPDVLARRERSAPAEIAGLFGVELPDRLGADEELALAEVAAALNRATPGASISPTELRPVLDVFRWHLDAVRRPWPDAGCSAPCFLVRAADEEGWGDAPEDLGWDTLLARPVTRRRAPGTHDSLFSAEHVPALAAVVREIVAGLGDGPRKRRTADFSRLRGEPSTAGTGGVGR</sequence>
<name>A0ABV5QXS0_9ACTN</name>
<dbReference type="RefSeq" id="WP_345483662.1">
    <property type="nucleotide sequence ID" value="NZ_BAAAWU010000001.1"/>
</dbReference>
<reference evidence="3 4" key="1">
    <citation type="submission" date="2024-09" db="EMBL/GenBank/DDBJ databases">
        <authorList>
            <person name="Sun Q."/>
            <person name="Mori K."/>
        </authorList>
    </citation>
    <scope>NUCLEOTIDE SEQUENCE [LARGE SCALE GENOMIC DNA]</scope>
    <source>
        <strain evidence="3 4">JCM 4414</strain>
    </source>
</reference>
<keyword evidence="4" id="KW-1185">Reference proteome</keyword>
<organism evidence="3 4">
    <name type="scientific">Streptomyces roseoviridis</name>
    <dbReference type="NCBI Taxonomy" id="67361"/>
    <lineage>
        <taxon>Bacteria</taxon>
        <taxon>Bacillati</taxon>
        <taxon>Actinomycetota</taxon>
        <taxon>Actinomycetes</taxon>
        <taxon>Kitasatosporales</taxon>
        <taxon>Streptomycetaceae</taxon>
        <taxon>Streptomyces</taxon>
    </lineage>
</organism>
<dbReference type="SUPFAM" id="SSF53474">
    <property type="entry name" value="alpha/beta-Hydrolases"/>
    <property type="match status" value="1"/>
</dbReference>
<dbReference type="Proteomes" id="UP001589716">
    <property type="component" value="Unassembled WGS sequence"/>
</dbReference>
<comment type="caution">
    <text evidence="3">The sequence shown here is derived from an EMBL/GenBank/DDBJ whole genome shotgun (WGS) entry which is preliminary data.</text>
</comment>
<dbReference type="SMART" id="SM00824">
    <property type="entry name" value="PKS_TE"/>
    <property type="match status" value="1"/>
</dbReference>
<dbReference type="Gene3D" id="3.40.50.1820">
    <property type="entry name" value="alpha/beta hydrolase"/>
    <property type="match status" value="1"/>
</dbReference>
<dbReference type="GO" id="GO:0016787">
    <property type="term" value="F:hydrolase activity"/>
    <property type="evidence" value="ECO:0007669"/>
    <property type="project" value="UniProtKB-KW"/>
</dbReference>
<evidence type="ECO:0000256" key="1">
    <source>
        <dbReference type="SAM" id="MobiDB-lite"/>
    </source>
</evidence>
<protein>
    <submittedName>
        <fullName evidence="3">Alpha/beta fold hydrolase</fullName>
    </submittedName>
</protein>
<dbReference type="InterPro" id="IPR020802">
    <property type="entry name" value="TesA-like"/>
</dbReference>
<feature type="domain" description="Thioesterase TesA-like" evidence="2">
    <location>
        <begin position="19"/>
        <end position="256"/>
    </location>
</feature>
<proteinExistence type="predicted"/>
<evidence type="ECO:0000313" key="4">
    <source>
        <dbReference type="Proteomes" id="UP001589716"/>
    </source>
</evidence>
<keyword evidence="3" id="KW-0378">Hydrolase</keyword>
<dbReference type="InterPro" id="IPR029058">
    <property type="entry name" value="AB_hydrolase_fold"/>
</dbReference>
<gene>
    <name evidence="3" type="ORF">ACFFTP_29545</name>
</gene>
<evidence type="ECO:0000313" key="3">
    <source>
        <dbReference type="EMBL" id="MFB9558318.1"/>
    </source>
</evidence>
<dbReference type="Pfam" id="PF00975">
    <property type="entry name" value="Thioesterase"/>
    <property type="match status" value="1"/>
</dbReference>
<dbReference type="InterPro" id="IPR001031">
    <property type="entry name" value="Thioesterase"/>
</dbReference>
<accession>A0ABV5QXS0</accession>
<dbReference type="EMBL" id="JBHMCT010000020">
    <property type="protein sequence ID" value="MFB9558318.1"/>
    <property type="molecule type" value="Genomic_DNA"/>
</dbReference>
<evidence type="ECO:0000259" key="2">
    <source>
        <dbReference type="SMART" id="SM00824"/>
    </source>
</evidence>